<evidence type="ECO:0000256" key="1">
    <source>
        <dbReference type="SAM" id="Phobius"/>
    </source>
</evidence>
<proteinExistence type="predicted"/>
<feature type="transmembrane region" description="Helical" evidence="1">
    <location>
        <begin position="12"/>
        <end position="36"/>
    </location>
</feature>
<dbReference type="InterPro" id="IPR025746">
    <property type="entry name" value="PilX_N_dom"/>
</dbReference>
<sequence length="202" mass="21078">MEHPGQDRTRGAALVTVLFVLVAVLIVAASSITAALNAEKSARNERDRHIALQAAEAALADAERDIESAEPGSARAAMFAPGSAFGFAEGCGRRNGDPGQGLCARVESPGVPAWLSAKLGDDDAGAVTYGTFTGARMPSGAGTLPAQPPRYIIELMPFARAGEDASQPPSNFYRITAVGFGTRPTTRVVLQSFYRKSTAGVR</sequence>
<gene>
    <name evidence="4" type="ORF">D3872_10965</name>
</gene>
<keyword evidence="5" id="KW-1185">Reference proteome</keyword>
<keyword evidence="1" id="KW-0472">Membrane</keyword>
<dbReference type="InterPro" id="IPR025205">
    <property type="entry name" value="PilX/PilW_C"/>
</dbReference>
<comment type="caution">
    <text evidence="4">The sequence shown here is derived from an EMBL/GenBank/DDBJ whole genome shotgun (WGS) entry which is preliminary data.</text>
</comment>
<dbReference type="Pfam" id="PF13681">
    <property type="entry name" value="PilX"/>
    <property type="match status" value="1"/>
</dbReference>
<dbReference type="Pfam" id="PF14341">
    <property type="entry name" value="PilX_N"/>
    <property type="match status" value="1"/>
</dbReference>
<keyword evidence="1" id="KW-1133">Transmembrane helix</keyword>
<feature type="domain" description="Type 4 fimbrial biogenesis protein PilX N-terminal" evidence="3">
    <location>
        <begin position="10"/>
        <end position="60"/>
    </location>
</feature>
<dbReference type="AlphaFoldDB" id="A0A418XV97"/>
<dbReference type="OrthoDB" id="5405962at2"/>
<name>A0A418XV97_9BURK</name>
<accession>A0A418XV97</accession>
<dbReference type="Proteomes" id="UP000284006">
    <property type="component" value="Unassembled WGS sequence"/>
</dbReference>
<reference evidence="4 5" key="1">
    <citation type="submission" date="2018-09" db="EMBL/GenBank/DDBJ databases">
        <authorList>
            <person name="Zhu H."/>
        </authorList>
    </citation>
    <scope>NUCLEOTIDE SEQUENCE [LARGE SCALE GENOMIC DNA]</scope>
    <source>
        <strain evidence="4 5">K1S02-61</strain>
    </source>
</reference>
<evidence type="ECO:0000313" key="4">
    <source>
        <dbReference type="EMBL" id="RJG16627.1"/>
    </source>
</evidence>
<organism evidence="4 5">
    <name type="scientific">Massilia cavernae</name>
    <dbReference type="NCBI Taxonomy" id="2320864"/>
    <lineage>
        <taxon>Bacteria</taxon>
        <taxon>Pseudomonadati</taxon>
        <taxon>Pseudomonadota</taxon>
        <taxon>Betaproteobacteria</taxon>
        <taxon>Burkholderiales</taxon>
        <taxon>Oxalobacteraceae</taxon>
        <taxon>Telluria group</taxon>
        <taxon>Massilia</taxon>
    </lineage>
</organism>
<dbReference type="RefSeq" id="WP_119810798.1">
    <property type="nucleotide sequence ID" value="NZ_QYUP01000107.1"/>
</dbReference>
<evidence type="ECO:0000259" key="3">
    <source>
        <dbReference type="Pfam" id="PF14341"/>
    </source>
</evidence>
<dbReference type="EMBL" id="QYUP01000107">
    <property type="protein sequence ID" value="RJG16627.1"/>
    <property type="molecule type" value="Genomic_DNA"/>
</dbReference>
<evidence type="ECO:0000313" key="5">
    <source>
        <dbReference type="Proteomes" id="UP000284006"/>
    </source>
</evidence>
<protein>
    <submittedName>
        <fullName evidence="4">Pilus assembly protein</fullName>
    </submittedName>
</protein>
<evidence type="ECO:0000259" key="2">
    <source>
        <dbReference type="Pfam" id="PF13681"/>
    </source>
</evidence>
<feature type="domain" description="PilX/PilW C-terminal" evidence="2">
    <location>
        <begin position="101"/>
        <end position="196"/>
    </location>
</feature>
<keyword evidence="1" id="KW-0812">Transmembrane</keyword>